<dbReference type="GO" id="GO:0005634">
    <property type="term" value="C:nucleus"/>
    <property type="evidence" value="ECO:0007669"/>
    <property type="project" value="UniProtKB-SubCell"/>
</dbReference>
<dbReference type="Gene3D" id="2.60.40.820">
    <property type="entry name" value="Transcription factor, T-box"/>
    <property type="match status" value="1"/>
</dbReference>
<sequence>MSSAALAAAANGLPPDFNMAAAFAAAAAAGFTQNASLASMSPNSAAAAAAQAASLSIGNFFQRPDFNPMMHHPFAQHPGLPYQMHQNHPGGFVNNVPYEIATFLAANGHCQLSLPFKLEDDGVVDKPEAELDEKHLWDQFSECVNEMIITKSGR</sequence>
<dbReference type="GO" id="GO:0045893">
    <property type="term" value="P:positive regulation of DNA-templated transcription"/>
    <property type="evidence" value="ECO:0007669"/>
    <property type="project" value="InterPro"/>
</dbReference>
<protein>
    <submittedName>
        <fullName evidence="4">T-box domain-containing protein</fullName>
    </submittedName>
</protein>
<keyword evidence="3" id="KW-1185">Reference proteome</keyword>
<dbReference type="Proteomes" id="UP000887578">
    <property type="component" value="Unplaced"/>
</dbReference>
<dbReference type="PROSITE" id="PS50252">
    <property type="entry name" value="TBOX_3"/>
    <property type="match status" value="1"/>
</dbReference>
<dbReference type="AlphaFoldDB" id="A0A914QXT0"/>
<feature type="domain" description="T-box" evidence="2">
    <location>
        <begin position="131"/>
        <end position="154"/>
    </location>
</feature>
<keyword evidence="1" id="KW-0238">DNA-binding</keyword>
<comment type="caution">
    <text evidence="1">Lacks conserved residue(s) required for the propagation of feature annotation.</text>
</comment>
<dbReference type="GO" id="GO:0003700">
    <property type="term" value="F:DNA-binding transcription factor activity"/>
    <property type="evidence" value="ECO:0007669"/>
    <property type="project" value="InterPro"/>
</dbReference>
<name>A0A914QXT0_9BILA</name>
<proteinExistence type="predicted"/>
<evidence type="ECO:0000259" key="2">
    <source>
        <dbReference type="PROSITE" id="PS50252"/>
    </source>
</evidence>
<dbReference type="InterPro" id="IPR036960">
    <property type="entry name" value="T-box_sf"/>
</dbReference>
<comment type="subcellular location">
    <subcellularLocation>
        <location evidence="1">Nucleus</location>
    </subcellularLocation>
</comment>
<organism evidence="3 4">
    <name type="scientific">Panagrolaimus davidi</name>
    <dbReference type="NCBI Taxonomy" id="227884"/>
    <lineage>
        <taxon>Eukaryota</taxon>
        <taxon>Metazoa</taxon>
        <taxon>Ecdysozoa</taxon>
        <taxon>Nematoda</taxon>
        <taxon>Chromadorea</taxon>
        <taxon>Rhabditida</taxon>
        <taxon>Tylenchina</taxon>
        <taxon>Panagrolaimomorpha</taxon>
        <taxon>Panagrolaimoidea</taxon>
        <taxon>Panagrolaimidae</taxon>
        <taxon>Panagrolaimus</taxon>
    </lineage>
</organism>
<reference evidence="4" key="1">
    <citation type="submission" date="2022-11" db="UniProtKB">
        <authorList>
            <consortium name="WormBaseParasite"/>
        </authorList>
    </citation>
    <scope>IDENTIFICATION</scope>
</reference>
<dbReference type="GO" id="GO:0003677">
    <property type="term" value="F:DNA binding"/>
    <property type="evidence" value="ECO:0007669"/>
    <property type="project" value="UniProtKB-UniRule"/>
</dbReference>
<accession>A0A914QXT0</accession>
<dbReference type="InterPro" id="IPR046360">
    <property type="entry name" value="T-box_DNA-bd"/>
</dbReference>
<dbReference type="WBParaSite" id="PDA_v2.g9114.t1">
    <property type="protein sequence ID" value="PDA_v2.g9114.t1"/>
    <property type="gene ID" value="PDA_v2.g9114"/>
</dbReference>
<evidence type="ECO:0000313" key="4">
    <source>
        <dbReference type="WBParaSite" id="PDA_v2.g9114.t1"/>
    </source>
</evidence>
<evidence type="ECO:0000256" key="1">
    <source>
        <dbReference type="PROSITE-ProRule" id="PRU00201"/>
    </source>
</evidence>
<keyword evidence="1" id="KW-0539">Nucleus</keyword>
<evidence type="ECO:0000313" key="3">
    <source>
        <dbReference type="Proteomes" id="UP000887578"/>
    </source>
</evidence>